<proteinExistence type="inferred from homology"/>
<evidence type="ECO:0000256" key="10">
    <source>
        <dbReference type="PIRNR" id="PIRNR001461"/>
    </source>
</evidence>
<dbReference type="CDD" id="cd00429">
    <property type="entry name" value="RPE"/>
    <property type="match status" value="1"/>
</dbReference>
<feature type="binding site" evidence="12">
    <location>
        <position position="43"/>
    </location>
    <ligand>
        <name>a divalent metal cation</name>
        <dbReference type="ChEBI" id="CHEBI:60240"/>
    </ligand>
</feature>
<dbReference type="GO" id="GO:0046872">
    <property type="term" value="F:metal ion binding"/>
    <property type="evidence" value="ECO:0007669"/>
    <property type="project" value="UniProtKB-KW"/>
</dbReference>
<dbReference type="Proteomes" id="UP000075714">
    <property type="component" value="Unassembled WGS sequence"/>
</dbReference>
<feature type="active site" description="Proton donor" evidence="11">
    <location>
        <position position="165"/>
    </location>
</feature>
<keyword evidence="12" id="KW-0862">Zinc</keyword>
<dbReference type="AlphaFoldDB" id="A0A150GW81"/>
<accession>A0A150GW81</accession>
<dbReference type="STRING" id="33097.A0A150GW81"/>
<evidence type="ECO:0000256" key="2">
    <source>
        <dbReference type="ARBA" id="ARBA00001936"/>
    </source>
</evidence>
<comment type="cofactor">
    <cofactor evidence="5">
        <name>Fe(2+)</name>
        <dbReference type="ChEBI" id="CHEBI:29033"/>
    </cofactor>
</comment>
<dbReference type="PIRSF" id="PIRSF001461">
    <property type="entry name" value="RPE"/>
    <property type="match status" value="1"/>
</dbReference>
<feature type="binding site" evidence="13">
    <location>
        <begin position="136"/>
        <end position="139"/>
    </location>
    <ligand>
        <name>substrate</name>
    </ligand>
</feature>
<feature type="binding site" evidence="12">
    <location>
        <position position="12"/>
    </location>
    <ligand>
        <name>a divalent metal cation</name>
        <dbReference type="ChEBI" id="CHEBI:60240"/>
    </ligand>
</feature>
<dbReference type="InterPro" id="IPR026019">
    <property type="entry name" value="Ribul_P_3_epim"/>
</dbReference>
<evidence type="ECO:0000256" key="5">
    <source>
        <dbReference type="ARBA" id="ARBA00001954"/>
    </source>
</evidence>
<dbReference type="EMBL" id="LSYV01000006">
    <property type="protein sequence ID" value="KXZ54045.1"/>
    <property type="molecule type" value="Genomic_DNA"/>
</dbReference>
<keyword evidence="10" id="KW-0119">Carbohydrate metabolism</keyword>
<sequence length="218" mass="22479">MVDLGADWLHVDVMDGHFVPNLTLGAPVVASLRKHTDAFLDVHLMVTNPENWVKDFAKAGADMYTFHLEAAAAPDDAHSLCPDTPHQAVADLCAGVRRAGMHAGIALKPATPVELVVPYVAAGLVDMVLIMTVEPGFGGQSFMPHAAAKAALLRSKFPDLHIQVDGGLAPDTVDRAAAAGANVIVAGSAIFGASQPAEVISALRASVTAAATSGKPAH</sequence>
<dbReference type="Gene3D" id="3.20.20.70">
    <property type="entry name" value="Aldolase class I"/>
    <property type="match status" value="1"/>
</dbReference>
<evidence type="ECO:0000256" key="12">
    <source>
        <dbReference type="PIRSR" id="PIRSR001461-2"/>
    </source>
</evidence>
<dbReference type="PROSITE" id="PS01085">
    <property type="entry name" value="RIBUL_P_3_EPIMER_1"/>
    <property type="match status" value="1"/>
</dbReference>
<feature type="active site" description="Proton acceptor" evidence="11">
    <location>
        <position position="12"/>
    </location>
</feature>
<evidence type="ECO:0000256" key="9">
    <source>
        <dbReference type="ARBA" id="ARBA00023235"/>
    </source>
</evidence>
<evidence type="ECO:0000256" key="3">
    <source>
        <dbReference type="ARBA" id="ARBA00001941"/>
    </source>
</evidence>
<dbReference type="GO" id="GO:0004750">
    <property type="term" value="F:D-ribulose-phosphate 3-epimerase activity"/>
    <property type="evidence" value="ECO:0007669"/>
    <property type="project" value="UniProtKB-EC"/>
</dbReference>
<comment type="cofactor">
    <cofactor evidence="12">
        <name>a divalent metal cation</name>
        <dbReference type="ChEBI" id="CHEBI:60240"/>
    </cofactor>
    <text evidence="12">Binds 1 divalent metal cation per subunit.</text>
</comment>
<dbReference type="InterPro" id="IPR000056">
    <property type="entry name" value="Ribul_P_3_epim-like"/>
</dbReference>
<dbReference type="GO" id="GO:0006098">
    <property type="term" value="P:pentose-phosphate shunt"/>
    <property type="evidence" value="ECO:0007669"/>
    <property type="project" value="InterPro"/>
</dbReference>
<organism evidence="14 15">
    <name type="scientific">Gonium pectorale</name>
    <name type="common">Green alga</name>
    <dbReference type="NCBI Taxonomy" id="33097"/>
    <lineage>
        <taxon>Eukaryota</taxon>
        <taxon>Viridiplantae</taxon>
        <taxon>Chlorophyta</taxon>
        <taxon>core chlorophytes</taxon>
        <taxon>Chlorophyceae</taxon>
        <taxon>CS clade</taxon>
        <taxon>Chlamydomonadales</taxon>
        <taxon>Volvocaceae</taxon>
        <taxon>Gonium</taxon>
    </lineage>
</organism>
<evidence type="ECO:0000256" key="4">
    <source>
        <dbReference type="ARBA" id="ARBA00001947"/>
    </source>
</evidence>
<comment type="caution">
    <text evidence="14">The sequence shown here is derived from an EMBL/GenBank/DDBJ whole genome shotgun (WGS) entry which is preliminary data.</text>
</comment>
<evidence type="ECO:0000256" key="1">
    <source>
        <dbReference type="ARBA" id="ARBA00001782"/>
    </source>
</evidence>
<feature type="binding site" evidence="13">
    <location>
        <position position="43"/>
    </location>
    <ligand>
        <name>substrate</name>
    </ligand>
</feature>
<dbReference type="OrthoDB" id="1927044at2759"/>
<dbReference type="EC" id="5.1.3.1" evidence="7 10"/>
<feature type="binding site" evidence="12">
    <location>
        <position position="165"/>
    </location>
    <ligand>
        <name>a divalent metal cation</name>
        <dbReference type="ChEBI" id="CHEBI:60240"/>
    </ligand>
</feature>
<evidence type="ECO:0000256" key="8">
    <source>
        <dbReference type="ARBA" id="ARBA00022723"/>
    </source>
</evidence>
<dbReference type="InterPro" id="IPR013785">
    <property type="entry name" value="Aldolase_TIM"/>
</dbReference>
<evidence type="ECO:0000256" key="13">
    <source>
        <dbReference type="PIRSR" id="PIRSR001461-3"/>
    </source>
</evidence>
<evidence type="ECO:0000313" key="14">
    <source>
        <dbReference type="EMBL" id="KXZ54045.1"/>
    </source>
</evidence>
<comment type="cofactor">
    <cofactor evidence="4">
        <name>Zn(2+)</name>
        <dbReference type="ChEBI" id="CHEBI:29105"/>
    </cofactor>
</comment>
<comment type="catalytic activity">
    <reaction evidence="1 10">
        <text>D-ribulose 5-phosphate = D-xylulose 5-phosphate</text>
        <dbReference type="Rhea" id="RHEA:13677"/>
        <dbReference type="ChEBI" id="CHEBI:57737"/>
        <dbReference type="ChEBI" id="CHEBI:58121"/>
        <dbReference type="EC" id="5.1.3.1"/>
    </reaction>
</comment>
<name>A0A150GW81_GONPE</name>
<evidence type="ECO:0000256" key="7">
    <source>
        <dbReference type="ARBA" id="ARBA00013188"/>
    </source>
</evidence>
<evidence type="ECO:0000313" key="15">
    <source>
        <dbReference type="Proteomes" id="UP000075714"/>
    </source>
</evidence>
<dbReference type="PANTHER" id="PTHR11749">
    <property type="entry name" value="RIBULOSE-5-PHOSPHATE-3-EPIMERASE"/>
    <property type="match status" value="1"/>
</dbReference>
<feature type="binding site" evidence="12">
    <location>
        <position position="10"/>
    </location>
    <ligand>
        <name>a divalent metal cation</name>
        <dbReference type="ChEBI" id="CHEBI:60240"/>
    </ligand>
</feature>
<comment type="cofactor">
    <cofactor evidence="3">
        <name>Co(2+)</name>
        <dbReference type="ChEBI" id="CHEBI:48828"/>
    </cofactor>
</comment>
<feature type="binding site" evidence="13">
    <location>
        <begin position="187"/>
        <end position="188"/>
    </location>
    <ligand>
        <name>substrate</name>
    </ligand>
</feature>
<evidence type="ECO:0000256" key="11">
    <source>
        <dbReference type="PIRSR" id="PIRSR001461-1"/>
    </source>
</evidence>
<reference evidence="15" key="1">
    <citation type="journal article" date="2016" name="Nat. Commun.">
        <title>The Gonium pectorale genome demonstrates co-option of cell cycle regulation during the evolution of multicellularity.</title>
        <authorList>
            <person name="Hanschen E.R."/>
            <person name="Marriage T.N."/>
            <person name="Ferris P.J."/>
            <person name="Hamaji T."/>
            <person name="Toyoda A."/>
            <person name="Fujiyama A."/>
            <person name="Neme R."/>
            <person name="Noguchi H."/>
            <person name="Minakuchi Y."/>
            <person name="Suzuki M."/>
            <person name="Kawai-Toyooka H."/>
            <person name="Smith D.R."/>
            <person name="Sparks H."/>
            <person name="Anderson J."/>
            <person name="Bakaric R."/>
            <person name="Luria V."/>
            <person name="Karger A."/>
            <person name="Kirschner M.W."/>
            <person name="Durand P.M."/>
            <person name="Michod R.E."/>
            <person name="Nozaki H."/>
            <person name="Olson B.J."/>
        </authorList>
    </citation>
    <scope>NUCLEOTIDE SEQUENCE [LARGE SCALE GENOMIC DNA]</scope>
    <source>
        <strain evidence="15">NIES-2863</strain>
    </source>
</reference>
<dbReference type="InterPro" id="IPR011060">
    <property type="entry name" value="RibuloseP-bd_barrel"/>
</dbReference>
<protein>
    <recommendedName>
        <fullName evidence="7 10">Ribulose-phosphate 3-epimerase</fullName>
        <ecNumber evidence="7 10">5.1.3.1</ecNumber>
    </recommendedName>
</protein>
<gene>
    <name evidence="14" type="ORF">GPECTOR_5g154</name>
</gene>
<dbReference type="FunFam" id="3.20.20.70:FF:000004">
    <property type="entry name" value="Ribulose-phosphate 3-epimerase"/>
    <property type="match status" value="1"/>
</dbReference>
<dbReference type="Pfam" id="PF00834">
    <property type="entry name" value="Ribul_P_3_epim"/>
    <property type="match status" value="1"/>
</dbReference>
<dbReference type="GO" id="GO:0005975">
    <property type="term" value="P:carbohydrate metabolic process"/>
    <property type="evidence" value="ECO:0007669"/>
    <property type="project" value="InterPro"/>
</dbReference>
<dbReference type="NCBIfam" id="NF004076">
    <property type="entry name" value="PRK05581.1-4"/>
    <property type="match status" value="1"/>
</dbReference>
<dbReference type="GO" id="GO:0005737">
    <property type="term" value="C:cytoplasm"/>
    <property type="evidence" value="ECO:0007669"/>
    <property type="project" value="UniProtKB-ARBA"/>
</dbReference>
<comment type="cofactor">
    <cofactor evidence="2">
        <name>Mn(2+)</name>
        <dbReference type="ChEBI" id="CHEBI:29035"/>
    </cofactor>
</comment>
<keyword evidence="12" id="KW-0170">Cobalt</keyword>
<keyword evidence="8 12" id="KW-0479">Metal-binding</keyword>
<comment type="similarity">
    <text evidence="6 10">Belongs to the ribulose-phosphate 3-epimerase family.</text>
</comment>
<feature type="binding site" evidence="13">
    <location>
        <position position="167"/>
    </location>
    <ligand>
        <name>substrate</name>
    </ligand>
</feature>
<keyword evidence="12" id="KW-0464">Manganese</keyword>
<keyword evidence="9 10" id="KW-0413">Isomerase</keyword>
<evidence type="ECO:0000256" key="6">
    <source>
        <dbReference type="ARBA" id="ARBA00009541"/>
    </source>
</evidence>
<dbReference type="SUPFAM" id="SSF51366">
    <property type="entry name" value="Ribulose-phoshate binding barrel"/>
    <property type="match status" value="1"/>
</dbReference>
<keyword evidence="15" id="KW-1185">Reference proteome</keyword>